<comment type="cofactor">
    <cofactor evidence="2">
        <name>Mn(2+)</name>
        <dbReference type="ChEBI" id="CHEBI:29035"/>
    </cofactor>
</comment>
<dbReference type="GO" id="GO:0030145">
    <property type="term" value="F:manganese ion binding"/>
    <property type="evidence" value="ECO:0007669"/>
    <property type="project" value="InterPro"/>
</dbReference>
<keyword evidence="7" id="KW-0464">Manganese</keyword>
<proteinExistence type="inferred from homology"/>
<dbReference type="PANTHER" id="PTHR43226">
    <property type="entry name" value="XAA-PRO AMINOPEPTIDASE 3"/>
    <property type="match status" value="1"/>
</dbReference>
<evidence type="ECO:0000256" key="7">
    <source>
        <dbReference type="ARBA" id="ARBA00023211"/>
    </source>
</evidence>
<organism evidence="9">
    <name type="scientific">Firmicutes bacterium enrichment culture clone fosmid MGS-M1</name>
    <dbReference type="NCBI Taxonomy" id="1549348"/>
    <lineage>
        <taxon>Bacteria</taxon>
        <taxon>Bacillati</taxon>
        <taxon>Bacillota</taxon>
        <taxon>environmental samples</taxon>
    </lineage>
</organism>
<dbReference type="EMBL" id="KF831414">
    <property type="protein sequence ID" value="AJG37911.1"/>
    <property type="molecule type" value="Genomic_DNA"/>
</dbReference>
<keyword evidence="6" id="KW-0378">Hydrolase</keyword>
<evidence type="ECO:0000256" key="3">
    <source>
        <dbReference type="ARBA" id="ARBA00008766"/>
    </source>
</evidence>
<dbReference type="SMART" id="SM01011">
    <property type="entry name" value="AMP_N"/>
    <property type="match status" value="1"/>
</dbReference>
<sequence>MNIYEQRRKKYYEEIDGDSVTLLFSGEVKHKTNDQFFPFCVNRNFYYLTGIDEPNVILMMIKKSKEETQTKLFIRETTEFVRQWLGAYISKEDASTLSNIAESDIHFESNFKDMVKGMMQYGRSRLITTPSKLYLDLYQPSLTLKPIGEETFEEIINTYKQLKIKDANKYLSFLRMFKDEAEVEIIKTAINRTKQGLNAILKELKHSENEQDLASLFLRETTMQGSKDLAFSTIAASGENATILHYEQNNKPIQKDGVILFDLGASAGNYSSDISRTYPASGTFTKRQKELYEIVLDVNKKAIEYSKVGTTWVQLNKFAKDLLAKHCQKIGLINDESEISKYYYHSIGHFMGLDTHDVGQYELPFKEGMIITIEPGLYIKEEGIGIRIEDDILITKEGPVNLSKDIIKEVEDIENALK</sequence>
<keyword evidence="5" id="KW-0479">Metal-binding</keyword>
<comment type="catalytic activity">
    <reaction evidence="1">
        <text>Release of any N-terminal amino acid, including proline, that is linked to proline, even from a dipeptide or tripeptide.</text>
        <dbReference type="EC" id="3.4.11.9"/>
    </reaction>
</comment>
<evidence type="ECO:0000259" key="8">
    <source>
        <dbReference type="SMART" id="SM01011"/>
    </source>
</evidence>
<evidence type="ECO:0000256" key="6">
    <source>
        <dbReference type="ARBA" id="ARBA00022801"/>
    </source>
</evidence>
<dbReference type="PANTHER" id="PTHR43226:SF4">
    <property type="entry name" value="XAA-PRO AMINOPEPTIDASE 3"/>
    <property type="match status" value="1"/>
</dbReference>
<keyword evidence="9" id="KW-0645">Protease</keyword>
<name>A0A0B5KNC8_9FIRM</name>
<accession>A0A0B5KNC8</accession>
<dbReference type="InterPro" id="IPR029149">
    <property type="entry name" value="Creatin/AminoP/Spt16_N"/>
</dbReference>
<dbReference type="SUPFAM" id="SSF53092">
    <property type="entry name" value="Creatinase/prolidase N-terminal domain"/>
    <property type="match status" value="1"/>
</dbReference>
<dbReference type="Pfam" id="PF05195">
    <property type="entry name" value="AMP_N"/>
    <property type="match status" value="1"/>
</dbReference>
<evidence type="ECO:0000256" key="2">
    <source>
        <dbReference type="ARBA" id="ARBA00001936"/>
    </source>
</evidence>
<dbReference type="InterPro" id="IPR007865">
    <property type="entry name" value="Aminopep_P_N"/>
</dbReference>
<feature type="domain" description="Aminopeptidase P N-terminal" evidence="8">
    <location>
        <begin position="1"/>
        <end position="134"/>
    </location>
</feature>
<dbReference type="InterPro" id="IPR052433">
    <property type="entry name" value="X-Pro_dipept-like"/>
</dbReference>
<dbReference type="InterPro" id="IPR000994">
    <property type="entry name" value="Pept_M24"/>
</dbReference>
<reference evidence="9" key="1">
    <citation type="journal article" date="2015" name="Environ. Microbiol.">
        <title>Pressure adaptation is linked to thermal adaptation in salt-saturated marine habitats.</title>
        <authorList>
            <consortium name="The MAMBA Consortium"/>
            <person name="Alcaide M."/>
            <person name="Stogios P.J."/>
            <person name="Lafraya A."/>
            <person name="Tchigvintsev A."/>
            <person name="Flick R."/>
            <person name="Bargiela R."/>
            <person name="Chernikova T.N."/>
            <person name="Reva O.N."/>
            <person name="Hai T."/>
            <person name="Leggewie C.C."/>
            <person name="Katzke N."/>
            <person name="La Cono V."/>
            <person name="Matesanz R."/>
            <person name="Jebbar M."/>
            <person name="Jaeger K.E."/>
            <person name="Yakimov M.M."/>
            <person name="Yakunin A.F."/>
            <person name="Golyshin P.N."/>
            <person name="Golyshina O.V."/>
            <person name="Savchenko A."/>
            <person name="Ferrer M."/>
        </authorList>
    </citation>
    <scope>NUCLEOTIDE SEQUENCE</scope>
</reference>
<dbReference type="Gene3D" id="3.40.350.10">
    <property type="entry name" value="Creatinase/prolidase N-terminal domain"/>
    <property type="match status" value="1"/>
</dbReference>
<evidence type="ECO:0000313" key="9">
    <source>
        <dbReference type="EMBL" id="AJG37911.1"/>
    </source>
</evidence>
<dbReference type="SUPFAM" id="SSF55920">
    <property type="entry name" value="Creatinase/aminopeptidase"/>
    <property type="match status" value="1"/>
</dbReference>
<dbReference type="EC" id="3.4.11.9" evidence="4"/>
<evidence type="ECO:0000256" key="1">
    <source>
        <dbReference type="ARBA" id="ARBA00001424"/>
    </source>
</evidence>
<dbReference type="GO" id="GO:0006508">
    <property type="term" value="P:proteolysis"/>
    <property type="evidence" value="ECO:0007669"/>
    <property type="project" value="TreeGrafter"/>
</dbReference>
<evidence type="ECO:0000256" key="5">
    <source>
        <dbReference type="ARBA" id="ARBA00022723"/>
    </source>
</evidence>
<comment type="similarity">
    <text evidence="3">Belongs to the peptidase M24B family.</text>
</comment>
<dbReference type="GO" id="GO:0005829">
    <property type="term" value="C:cytosol"/>
    <property type="evidence" value="ECO:0007669"/>
    <property type="project" value="TreeGrafter"/>
</dbReference>
<evidence type="ECO:0000256" key="4">
    <source>
        <dbReference type="ARBA" id="ARBA00012574"/>
    </source>
</evidence>
<dbReference type="GO" id="GO:0070006">
    <property type="term" value="F:metalloaminopeptidase activity"/>
    <property type="evidence" value="ECO:0007669"/>
    <property type="project" value="InterPro"/>
</dbReference>
<dbReference type="Pfam" id="PF00557">
    <property type="entry name" value="Peptidase_M24"/>
    <property type="match status" value="1"/>
</dbReference>
<dbReference type="Gene3D" id="3.90.230.10">
    <property type="entry name" value="Creatinase/methionine aminopeptidase superfamily"/>
    <property type="match status" value="1"/>
</dbReference>
<protein>
    <recommendedName>
        <fullName evidence="4">Xaa-Pro aminopeptidase</fullName>
        <ecNumber evidence="4">3.4.11.9</ecNumber>
    </recommendedName>
</protein>
<keyword evidence="9" id="KW-0031">Aminopeptidase</keyword>
<dbReference type="InterPro" id="IPR036005">
    <property type="entry name" value="Creatinase/aminopeptidase-like"/>
</dbReference>
<dbReference type="AlphaFoldDB" id="A0A0B5KNC8"/>